<dbReference type="GO" id="GO:0000725">
    <property type="term" value="P:recombinational repair"/>
    <property type="evidence" value="ECO:0007669"/>
    <property type="project" value="TreeGrafter"/>
</dbReference>
<evidence type="ECO:0000256" key="4">
    <source>
        <dbReference type="ARBA" id="ARBA00022840"/>
    </source>
</evidence>
<dbReference type="KEGG" id="ngv:CDO52_01225"/>
<proteinExistence type="predicted"/>
<dbReference type="AlphaFoldDB" id="A0A223S0H4"/>
<feature type="domain" description="UvrD-like helicase ATP-binding" evidence="10">
    <location>
        <begin position="5"/>
        <end position="292"/>
    </location>
</feature>
<dbReference type="PANTHER" id="PTHR11070">
    <property type="entry name" value="UVRD / RECB / PCRA DNA HELICASE FAMILY MEMBER"/>
    <property type="match status" value="1"/>
</dbReference>
<gene>
    <name evidence="11" type="ORF">CDO52_01225</name>
</gene>
<evidence type="ECO:0000256" key="7">
    <source>
        <dbReference type="ARBA" id="ARBA00034808"/>
    </source>
</evidence>
<evidence type="ECO:0000256" key="2">
    <source>
        <dbReference type="ARBA" id="ARBA00022801"/>
    </source>
</evidence>
<keyword evidence="1 9" id="KW-0547">Nucleotide-binding</keyword>
<dbReference type="RefSeq" id="WP_017619605.1">
    <property type="nucleotide sequence ID" value="NZ_ANBG01000250.1"/>
</dbReference>
<organism evidence="11 12">
    <name type="scientific">Nocardiopsis gilva YIM 90087</name>
    <dbReference type="NCBI Taxonomy" id="1235441"/>
    <lineage>
        <taxon>Bacteria</taxon>
        <taxon>Bacillati</taxon>
        <taxon>Actinomycetota</taxon>
        <taxon>Actinomycetes</taxon>
        <taxon>Streptosporangiales</taxon>
        <taxon>Nocardiopsidaceae</taxon>
        <taxon>Nocardiopsis</taxon>
    </lineage>
</organism>
<dbReference type="EMBL" id="CP022753">
    <property type="protein sequence ID" value="ASU81597.1"/>
    <property type="molecule type" value="Genomic_DNA"/>
</dbReference>
<accession>A0A223S0H4</accession>
<dbReference type="PANTHER" id="PTHR11070:SF3">
    <property type="entry name" value="DNA 3'-5' HELICASE"/>
    <property type="match status" value="1"/>
</dbReference>
<sequence>MNLPQPKGRQSHVIYLPATGHQVVLGTAGTGKTVMAAMRALHLSQPGAPAWGRTLLITYNRALAKYLANMSGGDTENFHIRTYGRFARGYLKDRGLIRGRNILGKGRVGFVRRAVHAAATNHPGLKLFEREAEWFRDEISWITGMGFQDKEEYLESERLGRKTPIRGRAKEAVWDVLEHYREVRKSADYDFDWDDIAITVRHQLALDDSPRHYRHIVIDEGQDLSPEQIRSLADAAAPDGSVTFFGDYAQQIYGQAMSWKSCGLKVRKVERFQDNYRNSTAIANVAIALSSQPFFGKSDDLIAPIAPSANGPKPTLVKCRNQEEEIRVIRDTAQRLAAEGTVAIIGRTWADLGLVCQGLSSQRLDTVPYSWDADPGIYHTTFHSAKGLEFQSVLIPFCGAASMPMQETVDYFGAEDAWEREAKLLYVAITRAKSDLLITYSGDRTPLLPTDDGLFTEIQP</sequence>
<keyword evidence="4 9" id="KW-0067">ATP-binding</keyword>
<dbReference type="SUPFAM" id="SSF52540">
    <property type="entry name" value="P-loop containing nucleoside triphosphate hydrolases"/>
    <property type="match status" value="1"/>
</dbReference>
<keyword evidence="2 9" id="KW-0378">Hydrolase</keyword>
<evidence type="ECO:0000313" key="11">
    <source>
        <dbReference type="EMBL" id="ASU81597.1"/>
    </source>
</evidence>
<dbReference type="InterPro" id="IPR014016">
    <property type="entry name" value="UvrD-like_ATP-bd"/>
</dbReference>
<dbReference type="GO" id="GO:0003677">
    <property type="term" value="F:DNA binding"/>
    <property type="evidence" value="ECO:0007669"/>
    <property type="project" value="InterPro"/>
</dbReference>
<evidence type="ECO:0000259" key="10">
    <source>
        <dbReference type="PROSITE" id="PS51198"/>
    </source>
</evidence>
<dbReference type="InterPro" id="IPR027417">
    <property type="entry name" value="P-loop_NTPase"/>
</dbReference>
<dbReference type="OrthoDB" id="3196525at2"/>
<dbReference type="Pfam" id="PF00580">
    <property type="entry name" value="UvrD-helicase"/>
    <property type="match status" value="1"/>
</dbReference>
<dbReference type="GO" id="GO:0005829">
    <property type="term" value="C:cytosol"/>
    <property type="evidence" value="ECO:0007669"/>
    <property type="project" value="TreeGrafter"/>
</dbReference>
<keyword evidence="5" id="KW-0413">Isomerase</keyword>
<dbReference type="GO" id="GO:0005524">
    <property type="term" value="F:ATP binding"/>
    <property type="evidence" value="ECO:0007669"/>
    <property type="project" value="UniProtKB-UniRule"/>
</dbReference>
<evidence type="ECO:0000313" key="12">
    <source>
        <dbReference type="Proteomes" id="UP000215005"/>
    </source>
</evidence>
<evidence type="ECO:0000256" key="1">
    <source>
        <dbReference type="ARBA" id="ARBA00022741"/>
    </source>
</evidence>
<comment type="catalytic activity">
    <reaction evidence="6">
        <text>Couples ATP hydrolysis with the unwinding of duplex DNA by translocating in the 3'-5' direction.</text>
        <dbReference type="EC" id="5.6.2.4"/>
    </reaction>
</comment>
<dbReference type="Gene3D" id="3.40.50.300">
    <property type="entry name" value="P-loop containing nucleotide triphosphate hydrolases"/>
    <property type="match status" value="2"/>
</dbReference>
<evidence type="ECO:0000256" key="6">
    <source>
        <dbReference type="ARBA" id="ARBA00034617"/>
    </source>
</evidence>
<evidence type="ECO:0000256" key="3">
    <source>
        <dbReference type="ARBA" id="ARBA00022806"/>
    </source>
</evidence>
<reference evidence="11 12" key="1">
    <citation type="submission" date="2017-08" db="EMBL/GenBank/DDBJ databases">
        <title>The complete genome sequence of Nocardiopsis gilva YIM 90087.</title>
        <authorList>
            <person name="Yin M."/>
            <person name="Tang S."/>
        </authorList>
    </citation>
    <scope>NUCLEOTIDE SEQUENCE [LARGE SCALE GENOMIC DNA]</scope>
    <source>
        <strain evidence="11 12">YIM 90087</strain>
    </source>
</reference>
<protein>
    <recommendedName>
        <fullName evidence="7">DNA 3'-5' helicase</fullName>
        <ecNumber evidence="7">5.6.2.4</ecNumber>
    </recommendedName>
</protein>
<dbReference type="InterPro" id="IPR000212">
    <property type="entry name" value="DNA_helicase_UvrD/REP"/>
</dbReference>
<keyword evidence="3 9" id="KW-0347">Helicase</keyword>
<dbReference type="Pfam" id="PF13361">
    <property type="entry name" value="UvrD_C"/>
    <property type="match status" value="1"/>
</dbReference>
<dbReference type="GO" id="GO:0016887">
    <property type="term" value="F:ATP hydrolysis activity"/>
    <property type="evidence" value="ECO:0007669"/>
    <property type="project" value="RHEA"/>
</dbReference>
<dbReference type="GO" id="GO:0043138">
    <property type="term" value="F:3'-5' DNA helicase activity"/>
    <property type="evidence" value="ECO:0007669"/>
    <property type="project" value="UniProtKB-EC"/>
</dbReference>
<evidence type="ECO:0000256" key="5">
    <source>
        <dbReference type="ARBA" id="ARBA00023235"/>
    </source>
</evidence>
<feature type="binding site" evidence="9">
    <location>
        <begin position="26"/>
        <end position="33"/>
    </location>
    <ligand>
        <name>ATP</name>
        <dbReference type="ChEBI" id="CHEBI:30616"/>
    </ligand>
</feature>
<name>A0A223S0H4_9ACTN</name>
<keyword evidence="12" id="KW-1185">Reference proteome</keyword>
<evidence type="ECO:0000256" key="8">
    <source>
        <dbReference type="ARBA" id="ARBA00048988"/>
    </source>
</evidence>
<evidence type="ECO:0000256" key="9">
    <source>
        <dbReference type="PROSITE-ProRule" id="PRU00560"/>
    </source>
</evidence>
<dbReference type="Proteomes" id="UP000215005">
    <property type="component" value="Chromosome"/>
</dbReference>
<dbReference type="InterPro" id="IPR014017">
    <property type="entry name" value="DNA_helicase_UvrD-like_C"/>
</dbReference>
<comment type="catalytic activity">
    <reaction evidence="8">
        <text>ATP + H2O = ADP + phosphate + H(+)</text>
        <dbReference type="Rhea" id="RHEA:13065"/>
        <dbReference type="ChEBI" id="CHEBI:15377"/>
        <dbReference type="ChEBI" id="CHEBI:15378"/>
        <dbReference type="ChEBI" id="CHEBI:30616"/>
        <dbReference type="ChEBI" id="CHEBI:43474"/>
        <dbReference type="ChEBI" id="CHEBI:456216"/>
        <dbReference type="EC" id="5.6.2.4"/>
    </reaction>
</comment>
<dbReference type="EC" id="5.6.2.4" evidence="7"/>
<dbReference type="PROSITE" id="PS51198">
    <property type="entry name" value="UVRD_HELICASE_ATP_BIND"/>
    <property type="match status" value="1"/>
</dbReference>